<dbReference type="SUPFAM" id="SSF51735">
    <property type="entry name" value="NAD(P)-binding Rossmann-fold domains"/>
    <property type="match status" value="1"/>
</dbReference>
<dbReference type="PANTHER" id="PTHR43477">
    <property type="entry name" value="DIHYDROANTICAPSIN 7-DEHYDROGENASE"/>
    <property type="match status" value="1"/>
</dbReference>
<keyword evidence="4" id="KW-1185">Reference proteome</keyword>
<name>A0A0R1MMZ3_9LACO</name>
<dbReference type="PATRIC" id="fig|1423777.3.peg.777"/>
<keyword evidence="2" id="KW-0560">Oxidoreductase</keyword>
<dbReference type="Pfam" id="PF13561">
    <property type="entry name" value="adh_short_C2"/>
    <property type="match status" value="1"/>
</dbReference>
<reference evidence="3 4" key="1">
    <citation type="journal article" date="2015" name="Genome Announc.">
        <title>Expanding the biotechnology potential of lactobacilli through comparative genomics of 213 strains and associated genera.</title>
        <authorList>
            <person name="Sun Z."/>
            <person name="Harris H.M."/>
            <person name="McCann A."/>
            <person name="Guo C."/>
            <person name="Argimon S."/>
            <person name="Zhang W."/>
            <person name="Yang X."/>
            <person name="Jeffery I.B."/>
            <person name="Cooney J.C."/>
            <person name="Kagawa T.F."/>
            <person name="Liu W."/>
            <person name="Song Y."/>
            <person name="Salvetti E."/>
            <person name="Wrobel A."/>
            <person name="Rasinkangas P."/>
            <person name="Parkhill J."/>
            <person name="Rea M.C."/>
            <person name="O'Sullivan O."/>
            <person name="Ritari J."/>
            <person name="Douillard F.P."/>
            <person name="Paul Ross R."/>
            <person name="Yang R."/>
            <person name="Briner A.E."/>
            <person name="Felis G.E."/>
            <person name="de Vos W.M."/>
            <person name="Barrangou R."/>
            <person name="Klaenhammer T.R."/>
            <person name="Caufield P.W."/>
            <person name="Cui Y."/>
            <person name="Zhang H."/>
            <person name="O'Toole P.W."/>
        </authorList>
    </citation>
    <scope>NUCLEOTIDE SEQUENCE [LARGE SCALE GENOMIC DNA]</scope>
    <source>
        <strain evidence="3 4">DSM 19972</strain>
    </source>
</reference>
<evidence type="ECO:0000313" key="3">
    <source>
        <dbReference type="EMBL" id="KRL05352.1"/>
    </source>
</evidence>
<dbReference type="PRINTS" id="PR00081">
    <property type="entry name" value="GDHRDH"/>
</dbReference>
<sequence>MKAASQIKTRQVSVMLLKNKKILIVGGTSGFGKQVALQSLALGAKVSIIGRSKNKLKYFVNEQKSKSYALQGTVLDASEQDQLTAFFSKNNFYDHIISTLGGAMGGGFLDSQLADIRKAIEDKFFVNLQLAQAAVPFINAGGSITFTSGTGGHPSNASGAIVGNQAINTLVKGLALEMKSERKRANAVAPTWSPTGLWRNLTNEQLVQREKEVAAQTPLGRTAHINEVASAYVYLMSNDFITGQVLNVDGGVSAS</sequence>
<comment type="similarity">
    <text evidence="1">Belongs to the short-chain dehydrogenases/reductases (SDR) family.</text>
</comment>
<dbReference type="Proteomes" id="UP000051686">
    <property type="component" value="Unassembled WGS sequence"/>
</dbReference>
<dbReference type="PANTHER" id="PTHR43477:SF1">
    <property type="entry name" value="DIHYDROANTICAPSIN 7-DEHYDROGENASE"/>
    <property type="match status" value="1"/>
</dbReference>
<gene>
    <name evidence="3" type="ORF">FD46_GL000753</name>
</gene>
<dbReference type="InterPro" id="IPR036291">
    <property type="entry name" value="NAD(P)-bd_dom_sf"/>
</dbReference>
<dbReference type="InterPro" id="IPR051122">
    <property type="entry name" value="SDR_DHRS6-like"/>
</dbReference>
<comment type="caution">
    <text evidence="3">The sequence shown here is derived from an EMBL/GenBank/DDBJ whole genome shotgun (WGS) entry which is preliminary data.</text>
</comment>
<dbReference type="InterPro" id="IPR002347">
    <property type="entry name" value="SDR_fam"/>
</dbReference>
<protein>
    <submittedName>
        <fullName evidence="3">Short-chain alcohol dehydrogenase</fullName>
    </submittedName>
</protein>
<dbReference type="EMBL" id="AZEH01000025">
    <property type="protein sequence ID" value="KRL05352.1"/>
    <property type="molecule type" value="Genomic_DNA"/>
</dbReference>
<organism evidence="3 4">
    <name type="scientific">Liquorilactobacillus oeni DSM 19972</name>
    <dbReference type="NCBI Taxonomy" id="1423777"/>
    <lineage>
        <taxon>Bacteria</taxon>
        <taxon>Bacillati</taxon>
        <taxon>Bacillota</taxon>
        <taxon>Bacilli</taxon>
        <taxon>Lactobacillales</taxon>
        <taxon>Lactobacillaceae</taxon>
        <taxon>Liquorilactobacillus</taxon>
    </lineage>
</organism>
<accession>A0A0R1MMZ3</accession>
<dbReference type="STRING" id="1423777.FD46_GL000753"/>
<evidence type="ECO:0000256" key="2">
    <source>
        <dbReference type="ARBA" id="ARBA00023002"/>
    </source>
</evidence>
<evidence type="ECO:0000313" key="4">
    <source>
        <dbReference type="Proteomes" id="UP000051686"/>
    </source>
</evidence>
<evidence type="ECO:0000256" key="1">
    <source>
        <dbReference type="ARBA" id="ARBA00006484"/>
    </source>
</evidence>
<dbReference type="Gene3D" id="3.40.50.720">
    <property type="entry name" value="NAD(P)-binding Rossmann-like Domain"/>
    <property type="match status" value="1"/>
</dbReference>
<dbReference type="AlphaFoldDB" id="A0A0R1MMZ3"/>
<dbReference type="GO" id="GO:0016491">
    <property type="term" value="F:oxidoreductase activity"/>
    <property type="evidence" value="ECO:0007669"/>
    <property type="project" value="UniProtKB-KW"/>
</dbReference>
<proteinExistence type="inferred from homology"/>